<keyword evidence="3" id="KW-1185">Reference proteome</keyword>
<accession>A0AAF0J0M5</accession>
<reference evidence="2" key="1">
    <citation type="submission" date="2023-03" db="EMBL/GenBank/DDBJ databases">
        <title>Mating type loci evolution in Malassezia.</title>
        <authorList>
            <person name="Coelho M.A."/>
        </authorList>
    </citation>
    <scope>NUCLEOTIDE SEQUENCE</scope>
    <source>
        <strain evidence="2">CBS 9557</strain>
    </source>
</reference>
<keyword evidence="2" id="KW-0418">Kinase</keyword>
<organism evidence="2 3">
    <name type="scientific">Malassezia nana</name>
    <dbReference type="NCBI Taxonomy" id="180528"/>
    <lineage>
        <taxon>Eukaryota</taxon>
        <taxon>Fungi</taxon>
        <taxon>Dikarya</taxon>
        <taxon>Basidiomycota</taxon>
        <taxon>Ustilaginomycotina</taxon>
        <taxon>Malasseziomycetes</taxon>
        <taxon>Malasseziales</taxon>
        <taxon>Malasseziaceae</taxon>
        <taxon>Malassezia</taxon>
    </lineage>
</organism>
<dbReference type="GO" id="GO:0005789">
    <property type="term" value="C:endoplasmic reticulum membrane"/>
    <property type="evidence" value="ECO:0007669"/>
    <property type="project" value="TreeGrafter"/>
</dbReference>
<feature type="transmembrane region" description="Helical" evidence="1">
    <location>
        <begin position="320"/>
        <end position="339"/>
    </location>
</feature>
<protein>
    <submittedName>
        <fullName evidence="2">Diacylglycerol kinase (CTP)</fullName>
        <ecNumber evidence="2">2.7.1.174</ecNumber>
    </submittedName>
</protein>
<dbReference type="EC" id="2.7.1.174" evidence="2"/>
<feature type="transmembrane region" description="Helical" evidence="1">
    <location>
        <begin position="351"/>
        <end position="372"/>
    </location>
</feature>
<evidence type="ECO:0000313" key="2">
    <source>
        <dbReference type="EMBL" id="WFD25074.1"/>
    </source>
</evidence>
<sequence>MSATRDHEKDAELQQLQQDWERCKSDLRAETERVHALEKQVAERDTALEAKSSMEAEHAAAVSEMQAKILELASKVRAPMTESLAKVATDLGYTKESDYFFMEKPVPATSPSRSNSLDAGGAVLRALARSPHYNENLHRLDEIQPVPPLDLNAQGEPDSLYHILVVKWEIPRKIFHTIPGFVVLWLYWSRADLDKIVQVLFYMFLFISTADLLRLNSAGFERIYESVLGVLMRNGEKSLAGFVAASVMGTFVAYLFWGTRIAQHGERSSGLSWTPGGRARFGTPLMPDEWRTGWRGLSRGFASTEASLGEQARALFQSQIPAIPPIAMYVACGVIAGVTEALEMGGLDDNISIPILSASLIWMLLWVWGLIFSP</sequence>
<dbReference type="GO" id="GO:0004143">
    <property type="term" value="F:ATP-dependent diacylglycerol kinase activity"/>
    <property type="evidence" value="ECO:0007669"/>
    <property type="project" value="InterPro"/>
</dbReference>
<dbReference type="InterPro" id="IPR037997">
    <property type="entry name" value="Dgk1-like"/>
</dbReference>
<evidence type="ECO:0000256" key="1">
    <source>
        <dbReference type="SAM" id="Phobius"/>
    </source>
</evidence>
<keyword evidence="2" id="KW-0808">Transferase</keyword>
<gene>
    <name evidence="2" type="primary">DGK1</name>
    <name evidence="2" type="ORF">MNAN1_000036</name>
</gene>
<dbReference type="PANTHER" id="PTHR31303:SF1">
    <property type="entry name" value="CTP-DEPENDENT DIACYLGLYCEROL KINASE 1"/>
    <property type="match status" value="1"/>
</dbReference>
<name>A0AAF0J0M5_9BASI</name>
<keyword evidence="1" id="KW-0472">Membrane</keyword>
<dbReference type="GO" id="GO:0006654">
    <property type="term" value="P:phosphatidic acid biosynthetic process"/>
    <property type="evidence" value="ECO:0007669"/>
    <property type="project" value="TreeGrafter"/>
</dbReference>
<dbReference type="GO" id="GO:0141035">
    <property type="term" value="F:CTP-dependent diacylglycerol kinase activity"/>
    <property type="evidence" value="ECO:0007669"/>
    <property type="project" value="UniProtKB-EC"/>
</dbReference>
<dbReference type="AlphaFoldDB" id="A0AAF0J0M5"/>
<feature type="transmembrane region" description="Helical" evidence="1">
    <location>
        <begin position="199"/>
        <end position="219"/>
    </location>
</feature>
<dbReference type="PANTHER" id="PTHR31303">
    <property type="entry name" value="CTP-DEPENDENT DIACYLGLYCEROL KINASE 1"/>
    <property type="match status" value="1"/>
</dbReference>
<keyword evidence="1" id="KW-1133">Transmembrane helix</keyword>
<dbReference type="EMBL" id="CP119892">
    <property type="protein sequence ID" value="WFD25074.1"/>
    <property type="molecule type" value="Genomic_DNA"/>
</dbReference>
<dbReference type="Proteomes" id="UP001213623">
    <property type="component" value="Chromosome 1"/>
</dbReference>
<keyword evidence="1" id="KW-0812">Transmembrane</keyword>
<evidence type="ECO:0000313" key="3">
    <source>
        <dbReference type="Proteomes" id="UP001213623"/>
    </source>
</evidence>
<proteinExistence type="predicted"/>
<feature type="transmembrane region" description="Helical" evidence="1">
    <location>
        <begin position="239"/>
        <end position="257"/>
    </location>
</feature>